<gene>
    <name evidence="2" type="ORF">A176_007026</name>
</gene>
<dbReference type="Proteomes" id="UP000009026">
    <property type="component" value="Chromosome"/>
</dbReference>
<dbReference type="AlphaFoldDB" id="A0A0H4X4H8"/>
<comment type="similarity">
    <text evidence="1">Belongs to the UPF0161 family.</text>
</comment>
<dbReference type="PATRIC" id="fig|1297742.4.peg.7126"/>
<accession>A0A0H4X4H8</accession>
<reference evidence="2 3" key="1">
    <citation type="journal article" date="2016" name="PLoS ONE">
        <title>Complete Genome Sequence and Comparative Genomics of a Novel Myxobacterium Myxococcus hansupus.</title>
        <authorList>
            <person name="Sharma G."/>
            <person name="Narwani T."/>
            <person name="Subramanian S."/>
        </authorList>
    </citation>
    <scope>NUCLEOTIDE SEQUENCE [LARGE SCALE GENOMIC DNA]</scope>
    <source>
        <strain evidence="3">mixupus</strain>
    </source>
</reference>
<comment type="subcellular location">
    <subcellularLocation>
        <location evidence="1">Cell membrane</location>
        <topology evidence="1">Peripheral membrane protein</topology>
        <orientation evidence="1">Cytoplasmic side</orientation>
    </subcellularLocation>
</comment>
<evidence type="ECO:0000256" key="1">
    <source>
        <dbReference type="HAMAP-Rule" id="MF_00386"/>
    </source>
</evidence>
<dbReference type="InterPro" id="IPR002696">
    <property type="entry name" value="Membr_insert_effic_factor_YidD"/>
</dbReference>
<dbReference type="NCBIfam" id="TIGR00278">
    <property type="entry name" value="membrane protein insertion efficiency factor YidD"/>
    <property type="match status" value="1"/>
</dbReference>
<evidence type="ECO:0000313" key="3">
    <source>
        <dbReference type="Proteomes" id="UP000009026"/>
    </source>
</evidence>
<dbReference type="HAMAP" id="MF_00386">
    <property type="entry name" value="UPF0161_YidD"/>
    <property type="match status" value="1"/>
</dbReference>
<keyword evidence="3" id="KW-1185">Reference proteome</keyword>
<dbReference type="GO" id="GO:0005886">
    <property type="term" value="C:plasma membrane"/>
    <property type="evidence" value="ECO:0007669"/>
    <property type="project" value="UniProtKB-SubCell"/>
</dbReference>
<keyword evidence="1" id="KW-0472">Membrane</keyword>
<dbReference type="STRING" id="1297742.A176_007026"/>
<dbReference type="PANTHER" id="PTHR33383">
    <property type="entry name" value="MEMBRANE PROTEIN INSERTION EFFICIENCY FACTOR-RELATED"/>
    <property type="match status" value="1"/>
</dbReference>
<dbReference type="RefSeq" id="WP_002637842.1">
    <property type="nucleotide sequence ID" value="NZ_CP012109.1"/>
</dbReference>
<keyword evidence="1" id="KW-1003">Cell membrane</keyword>
<dbReference type="eggNOG" id="COG0759">
    <property type="taxonomic scope" value="Bacteria"/>
</dbReference>
<dbReference type="Pfam" id="PF01809">
    <property type="entry name" value="YidD"/>
    <property type="match status" value="1"/>
</dbReference>
<dbReference type="SMART" id="SM01234">
    <property type="entry name" value="Haemolytic"/>
    <property type="match status" value="1"/>
</dbReference>
<proteinExistence type="inferred from homology"/>
<dbReference type="EMBL" id="CP012109">
    <property type="protein sequence ID" value="AKQ70114.1"/>
    <property type="molecule type" value="Genomic_DNA"/>
</dbReference>
<dbReference type="PANTHER" id="PTHR33383:SF1">
    <property type="entry name" value="MEMBRANE PROTEIN INSERTION EFFICIENCY FACTOR-RELATED"/>
    <property type="match status" value="1"/>
</dbReference>
<sequence>MSPLAFVISLPIRFYRKFLGPLLPRVCRFHPSCSTYAMEALEKHGGLKGSWLTLWRLLRCQPFHPGGIDPVP</sequence>
<organism evidence="2 3">
    <name type="scientific">Pseudomyxococcus hansupus</name>
    <dbReference type="NCBI Taxonomy" id="1297742"/>
    <lineage>
        <taxon>Bacteria</taxon>
        <taxon>Pseudomonadati</taxon>
        <taxon>Myxococcota</taxon>
        <taxon>Myxococcia</taxon>
        <taxon>Myxococcales</taxon>
        <taxon>Cystobacterineae</taxon>
        <taxon>Myxococcaceae</taxon>
        <taxon>Pseudomyxococcus</taxon>
    </lineage>
</organism>
<dbReference type="KEGG" id="mym:A176_007026"/>
<comment type="function">
    <text evidence="1">Could be involved in insertion of integral membrane proteins into the membrane.</text>
</comment>
<name>A0A0H4X4H8_9BACT</name>
<protein>
    <recommendedName>
        <fullName evidence="1">Putative membrane protein insertion efficiency factor</fullName>
    </recommendedName>
</protein>
<dbReference type="OrthoDB" id="9801753at2"/>
<evidence type="ECO:0000313" key="2">
    <source>
        <dbReference type="EMBL" id="AKQ70114.1"/>
    </source>
</evidence>